<keyword evidence="11" id="KW-1185">Reference proteome</keyword>
<dbReference type="InterPro" id="IPR032807">
    <property type="entry name" value="GNVR"/>
</dbReference>
<dbReference type="Pfam" id="PF02706">
    <property type="entry name" value="Wzz"/>
    <property type="match status" value="1"/>
</dbReference>
<dbReference type="InterPro" id="IPR050445">
    <property type="entry name" value="Bact_polysacc_biosynth/exp"/>
</dbReference>
<evidence type="ECO:0000256" key="3">
    <source>
        <dbReference type="ARBA" id="ARBA00022475"/>
    </source>
</evidence>
<evidence type="ECO:0000259" key="9">
    <source>
        <dbReference type="Pfam" id="PF13807"/>
    </source>
</evidence>
<comment type="subcellular location">
    <subcellularLocation>
        <location evidence="1">Cell membrane</location>
        <topology evidence="1">Multi-pass membrane protein</topology>
    </subcellularLocation>
</comment>
<feature type="transmembrane region" description="Helical" evidence="7">
    <location>
        <begin position="176"/>
        <end position="196"/>
    </location>
</feature>
<organism evidence="10 11">
    <name type="scientific">Natranaerovirga pectinivora</name>
    <dbReference type="NCBI Taxonomy" id="682400"/>
    <lineage>
        <taxon>Bacteria</taxon>
        <taxon>Bacillati</taxon>
        <taxon>Bacillota</taxon>
        <taxon>Clostridia</taxon>
        <taxon>Lachnospirales</taxon>
        <taxon>Natranaerovirgaceae</taxon>
        <taxon>Natranaerovirga</taxon>
    </lineage>
</organism>
<evidence type="ECO:0000256" key="2">
    <source>
        <dbReference type="ARBA" id="ARBA00006683"/>
    </source>
</evidence>
<dbReference type="EMBL" id="SMAL01000011">
    <property type="protein sequence ID" value="TCT12831.1"/>
    <property type="molecule type" value="Genomic_DNA"/>
</dbReference>
<dbReference type="GO" id="GO:0005886">
    <property type="term" value="C:plasma membrane"/>
    <property type="evidence" value="ECO:0007669"/>
    <property type="project" value="UniProtKB-SubCell"/>
</dbReference>
<dbReference type="PANTHER" id="PTHR32309:SF13">
    <property type="entry name" value="FERRIC ENTEROBACTIN TRANSPORT PROTEIN FEPE"/>
    <property type="match status" value="1"/>
</dbReference>
<evidence type="ECO:0000259" key="8">
    <source>
        <dbReference type="Pfam" id="PF02706"/>
    </source>
</evidence>
<keyword evidence="5 7" id="KW-1133">Transmembrane helix</keyword>
<comment type="similarity">
    <text evidence="2">Belongs to the CpsC/CapA family.</text>
</comment>
<dbReference type="GO" id="GO:0004713">
    <property type="term" value="F:protein tyrosine kinase activity"/>
    <property type="evidence" value="ECO:0007669"/>
    <property type="project" value="TreeGrafter"/>
</dbReference>
<comment type="caution">
    <text evidence="10">The sequence shown here is derived from an EMBL/GenBank/DDBJ whole genome shotgun (WGS) entry which is preliminary data.</text>
</comment>
<feature type="transmembrane region" description="Helical" evidence="7">
    <location>
        <begin position="21"/>
        <end position="39"/>
    </location>
</feature>
<dbReference type="OrthoDB" id="2360475at2"/>
<dbReference type="InterPro" id="IPR003856">
    <property type="entry name" value="LPS_length_determ_N"/>
</dbReference>
<evidence type="ECO:0000313" key="10">
    <source>
        <dbReference type="EMBL" id="TCT12831.1"/>
    </source>
</evidence>
<name>A0A4R3MJQ8_9FIRM</name>
<evidence type="ECO:0000313" key="11">
    <source>
        <dbReference type="Proteomes" id="UP000294902"/>
    </source>
</evidence>
<dbReference type="Proteomes" id="UP000294902">
    <property type="component" value="Unassembled WGS sequence"/>
</dbReference>
<dbReference type="Pfam" id="PF13807">
    <property type="entry name" value="GNVR"/>
    <property type="match status" value="1"/>
</dbReference>
<evidence type="ECO:0000256" key="1">
    <source>
        <dbReference type="ARBA" id="ARBA00004651"/>
    </source>
</evidence>
<proteinExistence type="inferred from homology"/>
<evidence type="ECO:0000256" key="6">
    <source>
        <dbReference type="ARBA" id="ARBA00023136"/>
    </source>
</evidence>
<evidence type="ECO:0000256" key="5">
    <source>
        <dbReference type="ARBA" id="ARBA00022989"/>
    </source>
</evidence>
<keyword evidence="3" id="KW-1003">Cell membrane</keyword>
<gene>
    <name evidence="10" type="ORF">EDC18_1112</name>
</gene>
<dbReference type="PANTHER" id="PTHR32309">
    <property type="entry name" value="TYROSINE-PROTEIN KINASE"/>
    <property type="match status" value="1"/>
</dbReference>
<reference evidence="10 11" key="1">
    <citation type="submission" date="2019-03" db="EMBL/GenBank/DDBJ databases">
        <title>Genomic Encyclopedia of Type Strains, Phase IV (KMG-IV): sequencing the most valuable type-strain genomes for metagenomic binning, comparative biology and taxonomic classification.</title>
        <authorList>
            <person name="Goeker M."/>
        </authorList>
    </citation>
    <scope>NUCLEOTIDE SEQUENCE [LARGE SCALE GENOMIC DNA]</scope>
    <source>
        <strain evidence="10 11">DSM 24629</strain>
    </source>
</reference>
<dbReference type="RefSeq" id="WP_132253622.1">
    <property type="nucleotide sequence ID" value="NZ_SMAL01000011.1"/>
</dbReference>
<protein>
    <submittedName>
        <fullName evidence="10">Capsular polysaccharide biosynthesis protein</fullName>
    </submittedName>
</protein>
<evidence type="ECO:0000256" key="4">
    <source>
        <dbReference type="ARBA" id="ARBA00022692"/>
    </source>
</evidence>
<evidence type="ECO:0000256" key="7">
    <source>
        <dbReference type="SAM" id="Phobius"/>
    </source>
</evidence>
<feature type="domain" description="Tyrosine-protein kinase G-rich" evidence="9">
    <location>
        <begin position="152"/>
        <end position="197"/>
    </location>
</feature>
<sequence length="229" mass="25315">MVEEVNEIDLREIIGIVLEKWWLILVLFVISAGSAAYITSSHITPMYKTEATLFIGKEADALANISFDELRVGNQLITDYRELIKTRLVTEEVIGSLGLNVSISEFRSRLDVSTISNSRFFHIGFTDPDPELASMITNRLAEVLVATAVEIVGVKNVQIVDSAIPTRNPVSPNLRLNVAIAGILGIMIAIFLIFLLNMMDNTIKKEEDIEKVLGLTVLGVIPKFDGEAR</sequence>
<dbReference type="AlphaFoldDB" id="A0A4R3MJQ8"/>
<feature type="domain" description="Polysaccharide chain length determinant N-terminal" evidence="8">
    <location>
        <begin position="6"/>
        <end position="95"/>
    </location>
</feature>
<keyword evidence="4 7" id="KW-0812">Transmembrane</keyword>
<accession>A0A4R3MJQ8</accession>
<keyword evidence="6 7" id="KW-0472">Membrane</keyword>